<sequence length="95" mass="10681">MPLTYIVLFLLGAVQTLVLFSLDKTGKLQGIYDQQAMISDAVSFGGVFVLVPLFIVVLRYFTRAEPTYPPGLFFFCLRLIGWTIALRSSRRAPSF</sequence>
<keyword evidence="3" id="KW-1185">Reference proteome</keyword>
<proteinExistence type="predicted"/>
<dbReference type="EMBL" id="AP023361">
    <property type="protein sequence ID" value="BCJ90284.1"/>
    <property type="molecule type" value="Genomic_DNA"/>
</dbReference>
<name>A0A6S6QJ47_9HYPH</name>
<organism evidence="2 3">
    <name type="scientific">Terrihabitans soli</name>
    <dbReference type="NCBI Taxonomy" id="708113"/>
    <lineage>
        <taxon>Bacteria</taxon>
        <taxon>Pseudomonadati</taxon>
        <taxon>Pseudomonadota</taxon>
        <taxon>Alphaproteobacteria</taxon>
        <taxon>Hyphomicrobiales</taxon>
        <taxon>Terrihabitans</taxon>
    </lineage>
</organism>
<evidence type="ECO:0000313" key="2">
    <source>
        <dbReference type="EMBL" id="BCJ90284.1"/>
    </source>
</evidence>
<dbReference type="Proteomes" id="UP000515317">
    <property type="component" value="Chromosome"/>
</dbReference>
<dbReference type="AlphaFoldDB" id="A0A6S6QJ47"/>
<evidence type="ECO:0000256" key="1">
    <source>
        <dbReference type="SAM" id="Phobius"/>
    </source>
</evidence>
<keyword evidence="1" id="KW-0812">Transmembrane</keyword>
<accession>A0A6S6QJ47</accession>
<evidence type="ECO:0000313" key="3">
    <source>
        <dbReference type="Proteomes" id="UP000515317"/>
    </source>
</evidence>
<keyword evidence="1" id="KW-0472">Membrane</keyword>
<feature type="transmembrane region" description="Helical" evidence="1">
    <location>
        <begin position="6"/>
        <end position="22"/>
    </location>
</feature>
<protein>
    <submittedName>
        <fullName evidence="2">Uncharacterized protein</fullName>
    </submittedName>
</protein>
<feature type="transmembrane region" description="Helical" evidence="1">
    <location>
        <begin position="42"/>
        <end position="61"/>
    </location>
</feature>
<gene>
    <name evidence="2" type="ORF">IZ6_10190</name>
</gene>
<reference evidence="2 3" key="1">
    <citation type="submission" date="2020-08" db="EMBL/GenBank/DDBJ databases">
        <title>Genome sequence of Rhizobiales bacterium strain IZ6.</title>
        <authorList>
            <person name="Nakai R."/>
            <person name="Naganuma T."/>
        </authorList>
    </citation>
    <scope>NUCLEOTIDE SEQUENCE [LARGE SCALE GENOMIC DNA]</scope>
    <source>
        <strain evidence="2 3">IZ6</strain>
    </source>
</reference>
<keyword evidence="1" id="KW-1133">Transmembrane helix</keyword>
<dbReference type="KEGG" id="tso:IZ6_10190"/>
<feature type="transmembrane region" description="Helical" evidence="1">
    <location>
        <begin position="67"/>
        <end position="86"/>
    </location>
</feature>